<accession>A0AAV4RXE0</accession>
<evidence type="ECO:0000313" key="1">
    <source>
        <dbReference type="EMBL" id="GIY26080.1"/>
    </source>
</evidence>
<reference evidence="1 2" key="1">
    <citation type="submission" date="2021-06" db="EMBL/GenBank/DDBJ databases">
        <title>Caerostris darwini draft genome.</title>
        <authorList>
            <person name="Kono N."/>
            <person name="Arakawa K."/>
        </authorList>
    </citation>
    <scope>NUCLEOTIDE SEQUENCE [LARGE SCALE GENOMIC DNA]</scope>
</reference>
<organism evidence="1 2">
    <name type="scientific">Caerostris darwini</name>
    <dbReference type="NCBI Taxonomy" id="1538125"/>
    <lineage>
        <taxon>Eukaryota</taxon>
        <taxon>Metazoa</taxon>
        <taxon>Ecdysozoa</taxon>
        <taxon>Arthropoda</taxon>
        <taxon>Chelicerata</taxon>
        <taxon>Arachnida</taxon>
        <taxon>Araneae</taxon>
        <taxon>Araneomorphae</taxon>
        <taxon>Entelegynae</taxon>
        <taxon>Araneoidea</taxon>
        <taxon>Araneidae</taxon>
        <taxon>Caerostris</taxon>
    </lineage>
</organism>
<sequence length="90" mass="10429">MINYTLLPNTYSPNKPPCQCPMCPRVIQRLGCRLVGFSRGLGSHRRQWNEVADNGFNKLSVRVSNEWRMETVCYFACVKSFCMVIIRPRS</sequence>
<protein>
    <submittedName>
        <fullName evidence="1">Uncharacterized protein</fullName>
    </submittedName>
</protein>
<evidence type="ECO:0000313" key="2">
    <source>
        <dbReference type="Proteomes" id="UP001054837"/>
    </source>
</evidence>
<dbReference type="AlphaFoldDB" id="A0AAV4RXE0"/>
<name>A0AAV4RXE0_9ARAC</name>
<keyword evidence="2" id="KW-1185">Reference proteome</keyword>
<dbReference type="Proteomes" id="UP001054837">
    <property type="component" value="Unassembled WGS sequence"/>
</dbReference>
<comment type="caution">
    <text evidence="1">The sequence shown here is derived from an EMBL/GenBank/DDBJ whole genome shotgun (WGS) entry which is preliminary data.</text>
</comment>
<proteinExistence type="predicted"/>
<dbReference type="EMBL" id="BPLQ01006895">
    <property type="protein sequence ID" value="GIY26080.1"/>
    <property type="molecule type" value="Genomic_DNA"/>
</dbReference>
<gene>
    <name evidence="1" type="ORF">CDAR_462781</name>
</gene>